<keyword evidence="2" id="KW-1185">Reference proteome</keyword>
<dbReference type="AlphaFoldDB" id="A0A8C9G3X2"/>
<reference evidence="1" key="2">
    <citation type="submission" date="2025-09" db="UniProtKB">
        <authorList>
            <consortium name="Ensembl"/>
        </authorList>
    </citation>
    <scope>IDENTIFICATION</scope>
</reference>
<evidence type="ECO:0000313" key="2">
    <source>
        <dbReference type="Proteomes" id="UP000694428"/>
    </source>
</evidence>
<name>A0A8C9G3X2_PAVCR</name>
<reference evidence="1" key="1">
    <citation type="submission" date="2025-08" db="UniProtKB">
        <authorList>
            <consortium name="Ensembl"/>
        </authorList>
    </citation>
    <scope>IDENTIFICATION</scope>
</reference>
<sequence length="136" mass="14783">MSEEAVTEARFSLKTVALRAFHLPVSWYHSLTQQLVKFWETVWSAVSKIGSTTLQVNLNDNCLIEVKKCSSCSSSRQNLTLSLSSAKEKGSQSCIYANGGLFSKYSGSVQSLVSVSKSVLSLVSLMLCLESGFTSV</sequence>
<organism evidence="1 2">
    <name type="scientific">Pavo cristatus</name>
    <name type="common">Indian peafowl</name>
    <name type="synonym">Blue peafowl</name>
    <dbReference type="NCBI Taxonomy" id="9049"/>
    <lineage>
        <taxon>Eukaryota</taxon>
        <taxon>Metazoa</taxon>
        <taxon>Chordata</taxon>
        <taxon>Craniata</taxon>
        <taxon>Vertebrata</taxon>
        <taxon>Euteleostomi</taxon>
        <taxon>Archelosauria</taxon>
        <taxon>Archosauria</taxon>
        <taxon>Dinosauria</taxon>
        <taxon>Saurischia</taxon>
        <taxon>Theropoda</taxon>
        <taxon>Coelurosauria</taxon>
        <taxon>Aves</taxon>
        <taxon>Neognathae</taxon>
        <taxon>Galloanserae</taxon>
        <taxon>Galliformes</taxon>
        <taxon>Phasianidae</taxon>
        <taxon>Phasianinae</taxon>
        <taxon>Pavo</taxon>
    </lineage>
</organism>
<evidence type="ECO:0000313" key="1">
    <source>
        <dbReference type="Ensembl" id="ENSPSTP00000025381.1"/>
    </source>
</evidence>
<dbReference type="Proteomes" id="UP000694428">
    <property type="component" value="Unplaced"/>
</dbReference>
<proteinExistence type="predicted"/>
<protein>
    <submittedName>
        <fullName evidence="1">Uncharacterized protein</fullName>
    </submittedName>
</protein>
<dbReference type="Ensembl" id="ENSPSTT00000026705.1">
    <property type="protein sequence ID" value="ENSPSTP00000025381.1"/>
    <property type="gene ID" value="ENSPSTG00000018704.1"/>
</dbReference>
<accession>A0A8C9G3X2</accession>